<dbReference type="Proteomes" id="UP000183832">
    <property type="component" value="Unassembled WGS sequence"/>
</dbReference>
<dbReference type="EMBL" id="CVRI01000038">
    <property type="protein sequence ID" value="CRK94396.1"/>
    <property type="molecule type" value="Genomic_DNA"/>
</dbReference>
<proteinExistence type="predicted"/>
<evidence type="ECO:0000313" key="2">
    <source>
        <dbReference type="Proteomes" id="UP000183832"/>
    </source>
</evidence>
<accession>A0A1J1I474</accession>
<dbReference type="AlphaFoldDB" id="A0A1J1I474"/>
<organism evidence="1 2">
    <name type="scientific">Clunio marinus</name>
    <dbReference type="NCBI Taxonomy" id="568069"/>
    <lineage>
        <taxon>Eukaryota</taxon>
        <taxon>Metazoa</taxon>
        <taxon>Ecdysozoa</taxon>
        <taxon>Arthropoda</taxon>
        <taxon>Hexapoda</taxon>
        <taxon>Insecta</taxon>
        <taxon>Pterygota</taxon>
        <taxon>Neoptera</taxon>
        <taxon>Endopterygota</taxon>
        <taxon>Diptera</taxon>
        <taxon>Nematocera</taxon>
        <taxon>Chironomoidea</taxon>
        <taxon>Chironomidae</taxon>
        <taxon>Clunio</taxon>
    </lineage>
</organism>
<protein>
    <submittedName>
        <fullName evidence="1">CLUMA_CG007903, isoform A</fullName>
    </submittedName>
</protein>
<sequence>MCTKSEPPSTHYHSNQLNLTSSSMLNHMIENLKLKFLDYLKPNWQKCLIFFHFRSILDTVGKRIVHPCPYSGQIRIVDMSVENEMSVQFLKGQYKITFKMLNEEDDDIITIHNS</sequence>
<keyword evidence="2" id="KW-1185">Reference proteome</keyword>
<gene>
    <name evidence="1" type="ORF">CLUMA_CG007903</name>
</gene>
<evidence type="ECO:0000313" key="1">
    <source>
        <dbReference type="EMBL" id="CRK94396.1"/>
    </source>
</evidence>
<name>A0A1J1I474_9DIPT</name>
<reference evidence="1 2" key="1">
    <citation type="submission" date="2015-04" db="EMBL/GenBank/DDBJ databases">
        <authorList>
            <person name="Syromyatnikov M.Y."/>
            <person name="Popov V.N."/>
        </authorList>
    </citation>
    <scope>NUCLEOTIDE SEQUENCE [LARGE SCALE GENOMIC DNA]</scope>
</reference>